<evidence type="ECO:0000313" key="3">
    <source>
        <dbReference type="EMBL" id="GAA94898.1"/>
    </source>
</evidence>
<evidence type="ECO:0000256" key="1">
    <source>
        <dbReference type="PROSITE-ProRule" id="PRU00325"/>
    </source>
</evidence>
<dbReference type="PROSITE" id="PS50966">
    <property type="entry name" value="ZF_SWIM"/>
    <property type="match status" value="1"/>
</dbReference>
<comment type="caution">
    <text evidence="3">The sequence shown here is derived from an EMBL/GenBank/DDBJ whole genome shotgun (WGS) entry which is preliminary data.</text>
</comment>
<dbReference type="EMBL" id="BABT02000050">
    <property type="protein sequence ID" value="GAA94898.1"/>
    <property type="molecule type" value="Genomic_DNA"/>
</dbReference>
<keyword evidence="1" id="KW-0862">Zinc</keyword>
<dbReference type="GO" id="GO:0000724">
    <property type="term" value="P:double-strand break repair via homologous recombination"/>
    <property type="evidence" value="ECO:0007669"/>
    <property type="project" value="TreeGrafter"/>
</dbReference>
<evidence type="ECO:0000313" key="4">
    <source>
        <dbReference type="Proteomes" id="UP000009131"/>
    </source>
</evidence>
<reference evidence="3 4" key="1">
    <citation type="journal article" date="2011" name="J. Gen. Appl. Microbiol.">
        <title>Draft genome sequencing of the enigmatic basidiomycete Mixia osmundae.</title>
        <authorList>
            <person name="Nishida H."/>
            <person name="Nagatsuka Y."/>
            <person name="Sugiyama J."/>
        </authorList>
    </citation>
    <scope>NUCLEOTIDE SEQUENCE [LARGE SCALE GENOMIC DNA]</scope>
    <source>
        <strain evidence="4">CBS 9802 / IAM 14324 / JCM 22182 / KY 12970</strain>
    </source>
</reference>
<reference evidence="3 4" key="2">
    <citation type="journal article" date="2012" name="Open Biol.">
        <title>Characteristics of nucleosomes and linker DNA regions on the genome of the basidiomycete Mixia osmundae revealed by mono- and dinucleosome mapping.</title>
        <authorList>
            <person name="Nishida H."/>
            <person name="Kondo S."/>
            <person name="Matsumoto T."/>
            <person name="Suzuki Y."/>
            <person name="Yoshikawa H."/>
            <person name="Taylor T.D."/>
            <person name="Sugiyama J."/>
        </authorList>
    </citation>
    <scope>NUCLEOTIDE SEQUENCE [LARGE SCALE GENOMIC DNA]</scope>
    <source>
        <strain evidence="4">CBS 9802 / IAM 14324 / JCM 22182 / KY 12970</strain>
    </source>
</reference>
<organism evidence="3 4">
    <name type="scientific">Mixia osmundae (strain CBS 9802 / IAM 14324 / JCM 22182 / KY 12970)</name>
    <dbReference type="NCBI Taxonomy" id="764103"/>
    <lineage>
        <taxon>Eukaryota</taxon>
        <taxon>Fungi</taxon>
        <taxon>Dikarya</taxon>
        <taxon>Basidiomycota</taxon>
        <taxon>Pucciniomycotina</taxon>
        <taxon>Mixiomycetes</taxon>
        <taxon>Mixiales</taxon>
        <taxon>Mixiaceae</taxon>
        <taxon>Mixia</taxon>
    </lineage>
</organism>
<keyword evidence="4" id="KW-1185">Reference proteome</keyword>
<accession>G7DWD8</accession>
<dbReference type="InParanoid" id="G7DWD8"/>
<dbReference type="InterPro" id="IPR007527">
    <property type="entry name" value="Znf_SWIM"/>
</dbReference>
<sequence length="149" mass="15570">MGSTTALSALDDAFAAVVAQLGSDHKGRLTEANVRQLALLCGSDNVLMGALELVDHGDVCKASLENSERSAYVVAGSSSSYTITPGLTDSGEKSSLRPFCPCPAFAQVCLLQASHPFCKHVLAAMIAIRLGKVQQRTVSLDILAKACSM</sequence>
<name>G7DWD8_MIXOS</name>
<dbReference type="GO" id="GO:0097196">
    <property type="term" value="C:Shu complex"/>
    <property type="evidence" value="ECO:0007669"/>
    <property type="project" value="TreeGrafter"/>
</dbReference>
<dbReference type="RefSeq" id="XP_014565872.1">
    <property type="nucleotide sequence ID" value="XM_014710386.1"/>
</dbReference>
<evidence type="ECO:0000259" key="2">
    <source>
        <dbReference type="PROSITE" id="PS50966"/>
    </source>
</evidence>
<gene>
    <name evidence="3" type="primary">Mo01553</name>
    <name evidence="3" type="ORF">E5Q_01553</name>
</gene>
<dbReference type="eggNOG" id="ENOG502RSCQ">
    <property type="taxonomic scope" value="Eukaryota"/>
</dbReference>
<dbReference type="OrthoDB" id="337581at2759"/>
<dbReference type="AlphaFoldDB" id="G7DWD8"/>
<feature type="domain" description="SWIM-type" evidence="2">
    <location>
        <begin position="81"/>
        <end position="129"/>
    </location>
</feature>
<keyword evidence="1" id="KW-0479">Metal-binding</keyword>
<protein>
    <recommendedName>
        <fullName evidence="2">SWIM-type domain-containing protein</fullName>
    </recommendedName>
</protein>
<dbReference type="HOGENOM" id="CLU_1750134_0_0_1"/>
<proteinExistence type="predicted"/>
<dbReference type="PANTHER" id="PTHR28498:SF1">
    <property type="entry name" value="ZINC FINGER SWIM DOMAIN-CONTAINING PROTEIN 7"/>
    <property type="match status" value="1"/>
</dbReference>
<keyword evidence="1" id="KW-0863">Zinc-finger</keyword>
<dbReference type="GO" id="GO:0008270">
    <property type="term" value="F:zinc ion binding"/>
    <property type="evidence" value="ECO:0007669"/>
    <property type="project" value="UniProtKB-KW"/>
</dbReference>
<dbReference type="PANTHER" id="PTHR28498">
    <property type="entry name" value="ZINC FINGER SWIM DOMAIN-CONTAINING PROTEIN 7"/>
    <property type="match status" value="1"/>
</dbReference>
<dbReference type="Proteomes" id="UP000009131">
    <property type="component" value="Unassembled WGS sequence"/>
</dbReference>
<dbReference type="Pfam" id="PF04434">
    <property type="entry name" value="SWIM"/>
    <property type="match status" value="1"/>
</dbReference>